<feature type="compositionally biased region" description="Basic and acidic residues" evidence="1">
    <location>
        <begin position="53"/>
        <end position="78"/>
    </location>
</feature>
<proteinExistence type="predicted"/>
<dbReference type="AlphaFoldDB" id="A0A5N5SWW1"/>
<dbReference type="InterPro" id="IPR015411">
    <property type="entry name" value="Rep_factor_Mcm10_C"/>
</dbReference>
<dbReference type="Pfam" id="PF24863">
    <property type="entry name" value="zf-CCCH_Mcm10"/>
    <property type="match status" value="1"/>
</dbReference>
<reference evidence="3 4" key="1">
    <citation type="journal article" date="2019" name="PLoS Biol.">
        <title>Sex chromosomes control vertical transmission of feminizing Wolbachia symbionts in an isopod.</title>
        <authorList>
            <person name="Becking T."/>
            <person name="Chebbi M.A."/>
            <person name="Giraud I."/>
            <person name="Moumen B."/>
            <person name="Laverre T."/>
            <person name="Caubet Y."/>
            <person name="Peccoud J."/>
            <person name="Gilbert C."/>
            <person name="Cordaux R."/>
        </authorList>
    </citation>
    <scope>NUCLEOTIDE SEQUENCE [LARGE SCALE GENOMIC DNA]</scope>
    <source>
        <strain evidence="3">ANa2</strain>
        <tissue evidence="3">Whole body excluding digestive tract and cuticle</tissue>
    </source>
</reference>
<name>A0A5N5SWW1_9CRUS</name>
<protein>
    <recommendedName>
        <fullName evidence="2">Replication factor Mcm10 C-terminal domain-containing protein</fullName>
    </recommendedName>
</protein>
<dbReference type="GO" id="GO:0003697">
    <property type="term" value="F:single-stranded DNA binding"/>
    <property type="evidence" value="ECO:0007669"/>
    <property type="project" value="InterPro"/>
</dbReference>
<feature type="domain" description="Replication factor Mcm10 C-terminal" evidence="2">
    <location>
        <begin position="1"/>
        <end position="261"/>
    </location>
</feature>
<evidence type="ECO:0000313" key="3">
    <source>
        <dbReference type="EMBL" id="KAB7497160.1"/>
    </source>
</evidence>
<evidence type="ECO:0000313" key="4">
    <source>
        <dbReference type="Proteomes" id="UP000326759"/>
    </source>
</evidence>
<dbReference type="GO" id="GO:0003688">
    <property type="term" value="F:DNA replication origin binding"/>
    <property type="evidence" value="ECO:0007669"/>
    <property type="project" value="TreeGrafter"/>
</dbReference>
<feature type="region of interest" description="Disordered" evidence="1">
    <location>
        <begin position="52"/>
        <end position="103"/>
    </location>
</feature>
<comment type="caution">
    <text evidence="3">The sequence shown here is derived from an EMBL/GenBank/DDBJ whole genome shotgun (WGS) entry which is preliminary data.</text>
</comment>
<dbReference type="InterPro" id="IPR056791">
    <property type="entry name" value="Znf_Mcm10_C"/>
</dbReference>
<keyword evidence="4" id="KW-1185">Reference proteome</keyword>
<dbReference type="EMBL" id="SEYY01020624">
    <property type="protein sequence ID" value="KAB7497160.1"/>
    <property type="molecule type" value="Genomic_DNA"/>
</dbReference>
<gene>
    <name evidence="3" type="ORF">Anas_04165</name>
</gene>
<sequence>EQQKPGTPKLGRGLSPGEGLVIEFSPSSKSVVAKAKALSVIKKTGGLQAVEKNMVRNKEKSSKTDYQENVKKRIRESIGEGDEEGNSPHTKSAKTDSEEEESLKKILNKRKSLLGSVDLNSEEFLNVMNKKSSHTNLIKASEDEEVENYYNTLEKKEMLENKMASTMEVPTSACKYKALSASDRCREEKHSFKVIKAMKRFYECRNCKKRTISLDKLPVKPCSNCDQSSWQRVAMGKDKQGPKLDSEVLSLRGDELSHISSSSNKVYLNL</sequence>
<organism evidence="3 4">
    <name type="scientific">Armadillidium nasatum</name>
    <dbReference type="NCBI Taxonomy" id="96803"/>
    <lineage>
        <taxon>Eukaryota</taxon>
        <taxon>Metazoa</taxon>
        <taxon>Ecdysozoa</taxon>
        <taxon>Arthropoda</taxon>
        <taxon>Crustacea</taxon>
        <taxon>Multicrustacea</taxon>
        <taxon>Malacostraca</taxon>
        <taxon>Eumalacostraca</taxon>
        <taxon>Peracarida</taxon>
        <taxon>Isopoda</taxon>
        <taxon>Oniscidea</taxon>
        <taxon>Crinocheta</taxon>
        <taxon>Armadillidiidae</taxon>
        <taxon>Armadillidium</taxon>
    </lineage>
</organism>
<dbReference type="OrthoDB" id="273123at2759"/>
<dbReference type="GO" id="GO:0006270">
    <property type="term" value="P:DNA replication initiation"/>
    <property type="evidence" value="ECO:0007669"/>
    <property type="project" value="InterPro"/>
</dbReference>
<dbReference type="SMART" id="SM01280">
    <property type="entry name" value="Mcm10"/>
    <property type="match status" value="1"/>
</dbReference>
<evidence type="ECO:0000259" key="2">
    <source>
        <dbReference type="SMART" id="SM01280"/>
    </source>
</evidence>
<dbReference type="Pfam" id="PF09332">
    <property type="entry name" value="Mcm10"/>
    <property type="match status" value="1"/>
</dbReference>
<dbReference type="InterPro" id="IPR040184">
    <property type="entry name" value="Mcm10"/>
</dbReference>
<dbReference type="PANTHER" id="PTHR13454:SF11">
    <property type="entry name" value="PROTEIN MCM10 HOMOLOG"/>
    <property type="match status" value="1"/>
</dbReference>
<feature type="non-terminal residue" evidence="3">
    <location>
        <position position="1"/>
    </location>
</feature>
<dbReference type="PANTHER" id="PTHR13454">
    <property type="entry name" value="PROTEIN MCM10 HOMOLOG"/>
    <property type="match status" value="1"/>
</dbReference>
<evidence type="ECO:0000256" key="1">
    <source>
        <dbReference type="SAM" id="MobiDB-lite"/>
    </source>
</evidence>
<dbReference type="Proteomes" id="UP000326759">
    <property type="component" value="Unassembled WGS sequence"/>
</dbReference>
<dbReference type="GO" id="GO:0043596">
    <property type="term" value="C:nuclear replication fork"/>
    <property type="evidence" value="ECO:0007669"/>
    <property type="project" value="TreeGrafter"/>
</dbReference>
<accession>A0A5N5SWW1</accession>